<dbReference type="RefSeq" id="WP_152595989.1">
    <property type="nucleotide sequence ID" value="NZ_JGYX01000001.1"/>
</dbReference>
<feature type="domain" description="HTH lacI-type" evidence="5">
    <location>
        <begin position="19"/>
        <end position="75"/>
    </location>
</feature>
<dbReference type="InterPro" id="IPR046335">
    <property type="entry name" value="LacI/GalR-like_sensor"/>
</dbReference>
<name>A0A087ASY3_9BIFI</name>
<proteinExistence type="predicted"/>
<dbReference type="InterPro" id="IPR001387">
    <property type="entry name" value="Cro/C1-type_HTH"/>
</dbReference>
<dbReference type="PRINTS" id="PR00036">
    <property type="entry name" value="HTHLACI"/>
</dbReference>
<dbReference type="EMBL" id="JGYX01000001">
    <property type="protein sequence ID" value="KFI61883.1"/>
    <property type="molecule type" value="Genomic_DNA"/>
</dbReference>
<dbReference type="Proteomes" id="UP000029046">
    <property type="component" value="Unassembled WGS sequence"/>
</dbReference>
<dbReference type="InterPro" id="IPR028082">
    <property type="entry name" value="Peripla_BP_I"/>
</dbReference>
<dbReference type="AlphaFoldDB" id="A0A087ASY3"/>
<dbReference type="SUPFAM" id="SSF53822">
    <property type="entry name" value="Periplasmic binding protein-like I"/>
    <property type="match status" value="1"/>
</dbReference>
<dbReference type="GO" id="GO:0003700">
    <property type="term" value="F:DNA-binding transcription factor activity"/>
    <property type="evidence" value="ECO:0007669"/>
    <property type="project" value="TreeGrafter"/>
</dbReference>
<dbReference type="PANTHER" id="PTHR30146:SF148">
    <property type="entry name" value="HTH-TYPE TRANSCRIPTIONAL REPRESSOR PURR-RELATED"/>
    <property type="match status" value="1"/>
</dbReference>
<dbReference type="SMART" id="SM00354">
    <property type="entry name" value="HTH_LACI"/>
    <property type="match status" value="1"/>
</dbReference>
<evidence type="ECO:0000256" key="3">
    <source>
        <dbReference type="ARBA" id="ARBA00023125"/>
    </source>
</evidence>
<dbReference type="eggNOG" id="COG1609">
    <property type="taxonomic scope" value="Bacteria"/>
</dbReference>
<evidence type="ECO:0000256" key="4">
    <source>
        <dbReference type="ARBA" id="ARBA00023163"/>
    </source>
</evidence>
<accession>A0A087ASY3</accession>
<evidence type="ECO:0000259" key="5">
    <source>
        <dbReference type="PROSITE" id="PS50932"/>
    </source>
</evidence>
<dbReference type="PANTHER" id="PTHR30146">
    <property type="entry name" value="LACI-RELATED TRANSCRIPTIONAL REPRESSOR"/>
    <property type="match status" value="1"/>
</dbReference>
<reference evidence="7 8" key="1">
    <citation type="submission" date="2014-03" db="EMBL/GenBank/DDBJ databases">
        <title>Genomics of Bifidobacteria.</title>
        <authorList>
            <person name="Ventura M."/>
            <person name="Milani C."/>
            <person name="Lugli G.A."/>
        </authorList>
    </citation>
    <scope>NUCLEOTIDE SEQUENCE [LARGE SCALE GENOMIC DNA]</scope>
    <source>
        <strain evidence="7 8">LMG 11586</strain>
    </source>
</reference>
<dbReference type="Pfam" id="PF00356">
    <property type="entry name" value="LacI"/>
    <property type="match status" value="1"/>
</dbReference>
<dbReference type="Pfam" id="PF13377">
    <property type="entry name" value="Peripla_BP_3"/>
    <property type="match status" value="1"/>
</dbReference>
<comment type="caution">
    <text evidence="7">The sequence shown here is derived from an EMBL/GenBank/DDBJ whole genome shotgun (WGS) entry which is preliminary data.</text>
</comment>
<dbReference type="CDD" id="cd01392">
    <property type="entry name" value="HTH_LacI"/>
    <property type="match status" value="1"/>
</dbReference>
<protein>
    <submittedName>
        <fullName evidence="7">LacI family transcriptional regulator</fullName>
    </submittedName>
</protein>
<keyword evidence="2" id="KW-0805">Transcription regulation</keyword>
<evidence type="ECO:0000313" key="8">
    <source>
        <dbReference type="Proteomes" id="UP000029046"/>
    </source>
</evidence>
<evidence type="ECO:0000259" key="6">
    <source>
        <dbReference type="PROSITE" id="PS50943"/>
    </source>
</evidence>
<dbReference type="InterPro" id="IPR000843">
    <property type="entry name" value="HTH_LacI"/>
</dbReference>
<gene>
    <name evidence="7" type="ORF">BIGA_0414</name>
</gene>
<keyword evidence="3" id="KW-0238">DNA-binding</keyword>
<keyword evidence="8" id="KW-1185">Reference proteome</keyword>
<keyword evidence="4" id="KW-0804">Transcription</keyword>
<dbReference type="PROSITE" id="PS50932">
    <property type="entry name" value="HTH_LACI_2"/>
    <property type="match status" value="1"/>
</dbReference>
<dbReference type="OrthoDB" id="9798934at2"/>
<sequence length="386" mass="42213">MTGTLSVPQIREQRGIRMVTMKEVAEAAGVSIATVSRVLNGKDRGRIKPEIAREIKRIAKDLGYRPNLVARNLKTRSSRILGFISDEIATTPFAGRIMLGAQDAARELGYILLTVNTGNDPDLERRQIGIVRQYGADGFLYAMMYHRKVDIPEQLDDLPVVLVDAEDRAGARPSICPDEYGIGYTATRRLLDAGCRRIAYFGADVPIVAQSERLAGYRAALDESPIGYDDRLVLAIDEHDVYGDVPRLFDECRPDGVFCFNDVRAHLAYREADRLGLTVGRDLSVVGVDNQPFIAGILSPALTSVELPHYEMGYWSVRKLISLIERTGDSALPEPSIAEGGPSLLADLNLMLPAGIHAPLPSLTQDRAQVSCVLVEKDSVAPASQG</sequence>
<dbReference type="PROSITE" id="PS50943">
    <property type="entry name" value="HTH_CROC1"/>
    <property type="match status" value="1"/>
</dbReference>
<dbReference type="Gene3D" id="1.10.260.40">
    <property type="entry name" value="lambda repressor-like DNA-binding domains"/>
    <property type="match status" value="1"/>
</dbReference>
<dbReference type="Gene3D" id="3.40.50.2300">
    <property type="match status" value="2"/>
</dbReference>
<dbReference type="CDD" id="cd06288">
    <property type="entry name" value="PBP1_sucrose_transcription_regulator"/>
    <property type="match status" value="1"/>
</dbReference>
<feature type="domain" description="HTH cro/C1-type" evidence="6">
    <location>
        <begin position="10"/>
        <end position="42"/>
    </location>
</feature>
<evidence type="ECO:0000313" key="7">
    <source>
        <dbReference type="EMBL" id="KFI61883.1"/>
    </source>
</evidence>
<evidence type="ECO:0000256" key="1">
    <source>
        <dbReference type="ARBA" id="ARBA00022491"/>
    </source>
</evidence>
<dbReference type="SUPFAM" id="SSF47413">
    <property type="entry name" value="lambda repressor-like DNA-binding domains"/>
    <property type="match status" value="1"/>
</dbReference>
<organism evidence="7 8">
    <name type="scientific">Bifidobacterium pullorum subsp. gallinarum</name>
    <dbReference type="NCBI Taxonomy" id="78344"/>
    <lineage>
        <taxon>Bacteria</taxon>
        <taxon>Bacillati</taxon>
        <taxon>Actinomycetota</taxon>
        <taxon>Actinomycetes</taxon>
        <taxon>Bifidobacteriales</taxon>
        <taxon>Bifidobacteriaceae</taxon>
        <taxon>Bifidobacterium</taxon>
    </lineage>
</organism>
<evidence type="ECO:0000256" key="2">
    <source>
        <dbReference type="ARBA" id="ARBA00023015"/>
    </source>
</evidence>
<dbReference type="GO" id="GO:0000976">
    <property type="term" value="F:transcription cis-regulatory region binding"/>
    <property type="evidence" value="ECO:0007669"/>
    <property type="project" value="TreeGrafter"/>
</dbReference>
<dbReference type="PROSITE" id="PS00356">
    <property type="entry name" value="HTH_LACI_1"/>
    <property type="match status" value="1"/>
</dbReference>
<keyword evidence="1" id="KW-0678">Repressor</keyword>
<dbReference type="InterPro" id="IPR010982">
    <property type="entry name" value="Lambda_DNA-bd_dom_sf"/>
</dbReference>